<evidence type="ECO:0000313" key="12">
    <source>
        <dbReference type="EMBL" id="KAL3502596.1"/>
    </source>
</evidence>
<dbReference type="PROSITE" id="PS50119">
    <property type="entry name" value="ZF_BBOX"/>
    <property type="match status" value="1"/>
</dbReference>
<dbReference type="GO" id="GO:0006355">
    <property type="term" value="P:regulation of DNA-templated transcription"/>
    <property type="evidence" value="ECO:0007669"/>
    <property type="project" value="UniProtKB-ARBA"/>
</dbReference>
<name>A0ABD2Y4Z7_9GENT</name>
<dbReference type="GO" id="GO:0005634">
    <property type="term" value="C:nucleus"/>
    <property type="evidence" value="ECO:0007669"/>
    <property type="project" value="UniProtKB-SubCell"/>
</dbReference>
<sequence>MGYMCDFCGEQRSIVYCRSDAASLCLSCDRNVHSANALSRRHSRTLVCERCNLQPAFVRCIEEKISLCPNCNWLGHGGSSTGSTHKRQAVSCYSGCPSAAELSTIWSFFLDLPSVGDSNCEQVMGSMSISECPTDSQGAHGRKDVQDASMAVGVTNFHIVDKSIAWTGPSLLPHDTKLQNTELPAGSPYPASPKIPCSGTKGPIVCEDDSFYENFNMDEVDLSIENYDELFGVALDNPGKLFENDDIDGLFGMEISGADSNCQDAHIMEGLSLGHTNAIQPACSTAASADSMISCKTEPNICFARQAHSRLSFSGLTGESSAADYQDCGASSLLLMGEPPWCPPCPENSFPSSSRSNAVMRYKEKKKARKFEKKVRYASRKARADVRRRVKGRFVKAGDAYDYDPLTPTRSC</sequence>
<keyword evidence="6" id="KW-0862">Zinc</keyword>
<evidence type="ECO:0000256" key="7">
    <source>
        <dbReference type="ARBA" id="ARBA00023242"/>
    </source>
</evidence>
<dbReference type="InterPro" id="IPR010402">
    <property type="entry name" value="CCT_domain"/>
</dbReference>
<accession>A0ABD2Y4Z7</accession>
<gene>
    <name evidence="12" type="ORF">ACH5RR_037045</name>
</gene>
<organism evidence="12 13">
    <name type="scientific">Cinchona calisaya</name>
    <dbReference type="NCBI Taxonomy" id="153742"/>
    <lineage>
        <taxon>Eukaryota</taxon>
        <taxon>Viridiplantae</taxon>
        <taxon>Streptophyta</taxon>
        <taxon>Embryophyta</taxon>
        <taxon>Tracheophyta</taxon>
        <taxon>Spermatophyta</taxon>
        <taxon>Magnoliopsida</taxon>
        <taxon>eudicotyledons</taxon>
        <taxon>Gunneridae</taxon>
        <taxon>Pentapetalae</taxon>
        <taxon>asterids</taxon>
        <taxon>lamiids</taxon>
        <taxon>Gentianales</taxon>
        <taxon>Rubiaceae</taxon>
        <taxon>Cinchonoideae</taxon>
        <taxon>Cinchoneae</taxon>
        <taxon>Cinchona</taxon>
    </lineage>
</organism>
<dbReference type="AlphaFoldDB" id="A0ABD2Y4Z7"/>
<dbReference type="PANTHER" id="PTHR31717:SF131">
    <property type="entry name" value="ZINC FINGER PROTEIN CONSTANS-LIKE 9"/>
    <property type="match status" value="1"/>
</dbReference>
<proteinExistence type="inferred from homology"/>
<keyword evidence="7 9" id="KW-0539">Nucleus</keyword>
<keyword evidence="3" id="KW-0479">Metal-binding</keyword>
<evidence type="ECO:0000256" key="4">
    <source>
        <dbReference type="ARBA" id="ARBA00022737"/>
    </source>
</evidence>
<feature type="domain" description="B box-type" evidence="10">
    <location>
        <begin position="1"/>
        <end position="47"/>
    </location>
</feature>
<evidence type="ECO:0000256" key="8">
    <source>
        <dbReference type="PROSITE-ProRule" id="PRU00024"/>
    </source>
</evidence>
<dbReference type="GO" id="GO:0008270">
    <property type="term" value="F:zinc ion binding"/>
    <property type="evidence" value="ECO:0007669"/>
    <property type="project" value="UniProtKB-KW"/>
</dbReference>
<evidence type="ECO:0000256" key="2">
    <source>
        <dbReference type="ARBA" id="ARBA00010024"/>
    </source>
</evidence>
<comment type="subcellular location">
    <subcellularLocation>
        <location evidence="1 9">Nucleus</location>
    </subcellularLocation>
</comment>
<dbReference type="PANTHER" id="PTHR31717">
    <property type="entry name" value="ZINC FINGER PROTEIN CONSTANS-LIKE 10"/>
    <property type="match status" value="1"/>
</dbReference>
<reference evidence="12 13" key="1">
    <citation type="submission" date="2024-11" db="EMBL/GenBank/DDBJ databases">
        <title>A near-complete genome assembly of Cinchona calisaya.</title>
        <authorList>
            <person name="Lian D.C."/>
            <person name="Zhao X.W."/>
            <person name="Wei L."/>
        </authorList>
    </citation>
    <scope>NUCLEOTIDE SEQUENCE [LARGE SCALE GENOMIC DNA]</scope>
    <source>
        <tissue evidence="12">Nenye</tissue>
    </source>
</reference>
<keyword evidence="4" id="KW-0677">Repeat</keyword>
<protein>
    <submittedName>
        <fullName evidence="12">Uncharacterized protein</fullName>
    </submittedName>
</protein>
<evidence type="ECO:0000259" key="11">
    <source>
        <dbReference type="PROSITE" id="PS51017"/>
    </source>
</evidence>
<keyword evidence="13" id="KW-1185">Reference proteome</keyword>
<evidence type="ECO:0000256" key="3">
    <source>
        <dbReference type="ARBA" id="ARBA00022723"/>
    </source>
</evidence>
<dbReference type="CDD" id="cd19821">
    <property type="entry name" value="Bbox1_BBX-like"/>
    <property type="match status" value="1"/>
</dbReference>
<dbReference type="Proteomes" id="UP001630127">
    <property type="component" value="Unassembled WGS sequence"/>
</dbReference>
<evidence type="ECO:0000313" key="13">
    <source>
        <dbReference type="Proteomes" id="UP001630127"/>
    </source>
</evidence>
<dbReference type="InterPro" id="IPR049808">
    <property type="entry name" value="CONSTANS-like_Bbox1"/>
</dbReference>
<feature type="domain" description="CCT" evidence="11">
    <location>
        <begin position="355"/>
        <end position="397"/>
    </location>
</feature>
<evidence type="ECO:0000259" key="10">
    <source>
        <dbReference type="PROSITE" id="PS50119"/>
    </source>
</evidence>
<dbReference type="Pfam" id="PF06203">
    <property type="entry name" value="CCT"/>
    <property type="match status" value="1"/>
</dbReference>
<dbReference type="EMBL" id="JBJUIK010000015">
    <property type="protein sequence ID" value="KAL3502596.1"/>
    <property type="molecule type" value="Genomic_DNA"/>
</dbReference>
<keyword evidence="5 8" id="KW-0863">Zinc-finger</keyword>
<comment type="similarity">
    <text evidence="2">Belongs to the CONSTANS family.</text>
</comment>
<dbReference type="PROSITE" id="PS51017">
    <property type="entry name" value="CCT"/>
    <property type="match status" value="1"/>
</dbReference>
<evidence type="ECO:0000256" key="9">
    <source>
        <dbReference type="PROSITE-ProRule" id="PRU00357"/>
    </source>
</evidence>
<dbReference type="SMART" id="SM00336">
    <property type="entry name" value="BBOX"/>
    <property type="match status" value="1"/>
</dbReference>
<comment type="caution">
    <text evidence="12">The sequence shown here is derived from an EMBL/GenBank/DDBJ whole genome shotgun (WGS) entry which is preliminary data.</text>
</comment>
<evidence type="ECO:0000256" key="6">
    <source>
        <dbReference type="ARBA" id="ARBA00022833"/>
    </source>
</evidence>
<evidence type="ECO:0000256" key="5">
    <source>
        <dbReference type="ARBA" id="ARBA00022771"/>
    </source>
</evidence>
<dbReference type="InterPro" id="IPR000315">
    <property type="entry name" value="Znf_B-box"/>
</dbReference>
<evidence type="ECO:0000256" key="1">
    <source>
        <dbReference type="ARBA" id="ARBA00004123"/>
    </source>
</evidence>